<feature type="signal peptide" evidence="2">
    <location>
        <begin position="1"/>
        <end position="22"/>
    </location>
</feature>
<reference evidence="3 4" key="1">
    <citation type="submission" date="2020-07" db="EMBL/GenBank/DDBJ databases">
        <title>Taxonomic revisions and descriptions of new bacterial species based on genomic comparisons in the high-G+C-content subgroup of the family Alcaligenaceae.</title>
        <authorList>
            <person name="Szabo A."/>
            <person name="Felfoldi T."/>
        </authorList>
    </citation>
    <scope>NUCLEOTIDE SEQUENCE [LARGE SCALE GENOMIC DNA]</scope>
    <source>
        <strain evidence="3 4">LMG 24012</strain>
    </source>
</reference>
<dbReference type="PIRSF" id="PIRSF017082">
    <property type="entry name" value="YflP"/>
    <property type="match status" value="1"/>
</dbReference>
<dbReference type="InterPro" id="IPR042100">
    <property type="entry name" value="Bug_dom1"/>
</dbReference>
<keyword evidence="4" id="KW-1185">Reference proteome</keyword>
<comment type="similarity">
    <text evidence="1">Belongs to the UPF0065 (bug) family.</text>
</comment>
<evidence type="ECO:0000256" key="2">
    <source>
        <dbReference type="SAM" id="SignalP"/>
    </source>
</evidence>
<evidence type="ECO:0000256" key="1">
    <source>
        <dbReference type="ARBA" id="ARBA00006987"/>
    </source>
</evidence>
<gene>
    <name evidence="3" type="ORF">H0A72_10140</name>
</gene>
<keyword evidence="2" id="KW-0732">Signal</keyword>
<organism evidence="3 4">
    <name type="scientific">Parapusillimonas granuli</name>
    <dbReference type="NCBI Taxonomy" id="380911"/>
    <lineage>
        <taxon>Bacteria</taxon>
        <taxon>Pseudomonadati</taxon>
        <taxon>Pseudomonadota</taxon>
        <taxon>Betaproteobacteria</taxon>
        <taxon>Burkholderiales</taxon>
        <taxon>Alcaligenaceae</taxon>
        <taxon>Parapusillimonas</taxon>
    </lineage>
</organism>
<dbReference type="InterPro" id="IPR005064">
    <property type="entry name" value="BUG"/>
</dbReference>
<dbReference type="Gene3D" id="3.40.190.10">
    <property type="entry name" value="Periplasmic binding protein-like II"/>
    <property type="match status" value="1"/>
</dbReference>
<dbReference type="PANTHER" id="PTHR42928:SF5">
    <property type="entry name" value="BLR1237 PROTEIN"/>
    <property type="match status" value="1"/>
</dbReference>
<dbReference type="CDD" id="cd07012">
    <property type="entry name" value="PBP2_Bug_TTT"/>
    <property type="match status" value="1"/>
</dbReference>
<accession>A0A853FYG4</accession>
<name>A0A853FYG4_9BURK</name>
<dbReference type="EMBL" id="JACCEM010000005">
    <property type="protein sequence ID" value="NYT49663.1"/>
    <property type="molecule type" value="Genomic_DNA"/>
</dbReference>
<protein>
    <submittedName>
        <fullName evidence="3">Tripartite tricarboxylate transporter substrate binding protein</fullName>
    </submittedName>
</protein>
<dbReference type="SUPFAM" id="SSF53850">
    <property type="entry name" value="Periplasmic binding protein-like II"/>
    <property type="match status" value="1"/>
</dbReference>
<sequence length="324" mass="33861">MKKTKKAIVAATLFAVGGIALAGNGPDGYPNEPVRFVVSFAPGGGTDLVARLVGAELSKRVGQTVVVENKAGASGIIAAQYVARAKPDGYTLLVGGSGPMVFNPITQNNLPYDPVKDFEPVTILGSYPLVILAGVKEPFDTVKDLVKYAKEKPGELNYGSFGYSSQVPTEYFASIADIKLTQIPYKGSSEAAQALLAGNTQLFSSDIGPGAPLVASGRAKALAVTSAERNPILPDVPTLAESGYPGFDFSLYSAVAAPKGTPAAITDYLQKELHAVLHSPEVTEKLGTMGIKPEGMPPAEAAARYAREVEMFSPIVDKMGLKAN</sequence>
<comment type="caution">
    <text evidence="3">The sequence shown here is derived from an EMBL/GenBank/DDBJ whole genome shotgun (WGS) entry which is preliminary data.</text>
</comment>
<evidence type="ECO:0000313" key="3">
    <source>
        <dbReference type="EMBL" id="NYT49663.1"/>
    </source>
</evidence>
<evidence type="ECO:0000313" key="4">
    <source>
        <dbReference type="Proteomes" id="UP000559809"/>
    </source>
</evidence>
<dbReference type="Gene3D" id="3.40.190.150">
    <property type="entry name" value="Bordetella uptake gene, domain 1"/>
    <property type="match status" value="1"/>
</dbReference>
<proteinExistence type="inferred from homology"/>
<dbReference type="RefSeq" id="WP_180154976.1">
    <property type="nucleotide sequence ID" value="NZ_JACCEM010000005.1"/>
</dbReference>
<dbReference type="Proteomes" id="UP000559809">
    <property type="component" value="Unassembled WGS sequence"/>
</dbReference>
<dbReference type="PANTHER" id="PTHR42928">
    <property type="entry name" value="TRICARBOXYLATE-BINDING PROTEIN"/>
    <property type="match status" value="1"/>
</dbReference>
<feature type="chain" id="PRO_5032566591" evidence="2">
    <location>
        <begin position="23"/>
        <end position="324"/>
    </location>
</feature>
<dbReference type="Pfam" id="PF03401">
    <property type="entry name" value="TctC"/>
    <property type="match status" value="1"/>
</dbReference>
<dbReference type="AlphaFoldDB" id="A0A853FYG4"/>